<keyword evidence="5" id="KW-1185">Reference proteome</keyword>
<name>A0AAW4MSP1_9FIRM</name>
<evidence type="ECO:0000259" key="1">
    <source>
        <dbReference type="Pfam" id="PF13280"/>
    </source>
</evidence>
<dbReference type="EMBL" id="JAHOEL010000015">
    <property type="protein sequence ID" value="MBV3392355.1"/>
    <property type="molecule type" value="Genomic_DNA"/>
</dbReference>
<dbReference type="PROSITE" id="PS52050">
    <property type="entry name" value="WYL"/>
    <property type="match status" value="1"/>
</dbReference>
<gene>
    <name evidence="2" type="ORF">KSV97_03435</name>
    <name evidence="3" type="ORF">KSW06_03615</name>
</gene>
<evidence type="ECO:0000313" key="5">
    <source>
        <dbReference type="Proteomes" id="UP001197492"/>
    </source>
</evidence>
<dbReference type="Pfam" id="PF13280">
    <property type="entry name" value="WYL"/>
    <property type="match status" value="1"/>
</dbReference>
<dbReference type="AlphaFoldDB" id="A0AAW4MSP1"/>
<comment type="caution">
    <text evidence="2">The sequence shown here is derived from an EMBL/GenBank/DDBJ whole genome shotgun (WGS) entry which is preliminary data.</text>
</comment>
<dbReference type="PANTHER" id="PTHR34580:SF1">
    <property type="entry name" value="PROTEIN PAFC"/>
    <property type="match status" value="1"/>
</dbReference>
<proteinExistence type="predicted"/>
<accession>A0AAW4MSP1</accession>
<dbReference type="RefSeq" id="WP_217747263.1">
    <property type="nucleotide sequence ID" value="NZ_JAHOEB010000015.1"/>
</dbReference>
<organism evidence="2 4">
    <name type="scientific">Catenibacterium mitsuokai</name>
    <dbReference type="NCBI Taxonomy" id="100886"/>
    <lineage>
        <taxon>Bacteria</taxon>
        <taxon>Bacillati</taxon>
        <taxon>Bacillota</taxon>
        <taxon>Erysipelotrichia</taxon>
        <taxon>Erysipelotrichales</taxon>
        <taxon>Coprobacillaceae</taxon>
        <taxon>Catenibacterium</taxon>
    </lineage>
</organism>
<evidence type="ECO:0000313" key="2">
    <source>
        <dbReference type="EMBL" id="MBV3382297.1"/>
    </source>
</evidence>
<dbReference type="GeneID" id="301323955"/>
<feature type="domain" description="WYL" evidence="1">
    <location>
        <begin position="135"/>
        <end position="218"/>
    </location>
</feature>
<dbReference type="InterPro" id="IPR026881">
    <property type="entry name" value="WYL_dom"/>
</dbReference>
<evidence type="ECO:0000313" key="3">
    <source>
        <dbReference type="EMBL" id="MBV3392355.1"/>
    </source>
</evidence>
<dbReference type="PANTHER" id="PTHR34580">
    <property type="match status" value="1"/>
</dbReference>
<evidence type="ECO:0000313" key="4">
    <source>
        <dbReference type="Proteomes" id="UP001196408"/>
    </source>
</evidence>
<dbReference type="EMBL" id="JAHOEF010000014">
    <property type="protein sequence ID" value="MBV3382297.1"/>
    <property type="molecule type" value="Genomic_DNA"/>
</dbReference>
<sequence length="342" mass="39963">MGEKMWAVFSLLMNSEECISAEDIQHQLEEKGYDIGLKAVYAVIKQINVFTSLMFGKEIIKAVRRFGYMIETGYFDEAQIQLLIDMVNYRQDLTNNDKREIVNKLLKLSPARQKDYLIVPELEDDDEGVYSLSKNLKIITSAIRNKKDIRFQYVDYSIRDGHPVETYSTKGNAGINHEYYNVSPYNTVIVDGHYYLRAYYNKHKDSLTTFRIDRIRKLDKSRTYYFDFDDEEKMSESLKQSLAKSMNSFFDGDEITLHIKFDGVLIREVVSRLGKDITINKTIAPIENDHQWYETRVEGIIFNTGLMNWIRQFGPMIIVVGPEKLKEAITDGLEENLSYYKK</sequence>
<protein>
    <submittedName>
        <fullName evidence="2">WYL domain-containing transcriptional regulator</fullName>
    </submittedName>
</protein>
<dbReference type="InterPro" id="IPR051534">
    <property type="entry name" value="CBASS_pafABC_assoc_protein"/>
</dbReference>
<dbReference type="Proteomes" id="UP001197492">
    <property type="component" value="Unassembled WGS sequence"/>
</dbReference>
<dbReference type="Proteomes" id="UP001196408">
    <property type="component" value="Unassembled WGS sequence"/>
</dbReference>
<reference evidence="2 5" key="1">
    <citation type="submission" date="2021-06" db="EMBL/GenBank/DDBJ databases">
        <title>Collection of gut derived symbiotic bacterial strains cultured from healthy donors.</title>
        <authorList>
            <person name="Lin H."/>
            <person name="Littmann E."/>
            <person name="Pamer E.G."/>
        </authorList>
    </citation>
    <scope>NUCLEOTIDE SEQUENCE</scope>
    <source>
        <strain evidence="3 5">MSK.21.70</strain>
        <strain evidence="2">MSK.21.82</strain>
    </source>
</reference>